<organism evidence="2 3">
    <name type="scientific">Glycomyces lechevalierae</name>
    <dbReference type="NCBI Taxonomy" id="256034"/>
    <lineage>
        <taxon>Bacteria</taxon>
        <taxon>Bacillati</taxon>
        <taxon>Actinomycetota</taxon>
        <taxon>Actinomycetes</taxon>
        <taxon>Glycomycetales</taxon>
        <taxon>Glycomycetaceae</taxon>
        <taxon>Glycomyces</taxon>
    </lineage>
</organism>
<dbReference type="RefSeq" id="WP_270119399.1">
    <property type="nucleotide sequence ID" value="NZ_BAAAOM010000002.1"/>
</dbReference>
<dbReference type="EMBL" id="JAPZVQ010000001">
    <property type="protein sequence ID" value="MDA1383423.1"/>
    <property type="molecule type" value="Genomic_DNA"/>
</dbReference>
<accession>A0A9X3PQ92</accession>
<sequence>MEVAMWHWLSDALVAHPETAIFPALGLGFLVGKLTIKGIALGPVAGANTTTASIGAVTDTAESQVPSATRSPAPSATSCSRSGARSSWPSSPDPIPKETAHDRTAHPTR</sequence>
<dbReference type="Proteomes" id="UP001145799">
    <property type="component" value="Unassembled WGS sequence"/>
</dbReference>
<gene>
    <name evidence="2" type="ORF">O2L01_00405</name>
</gene>
<feature type="region of interest" description="Disordered" evidence="1">
    <location>
        <begin position="59"/>
        <end position="109"/>
    </location>
</feature>
<evidence type="ECO:0000313" key="3">
    <source>
        <dbReference type="Proteomes" id="UP001145799"/>
    </source>
</evidence>
<protein>
    <submittedName>
        <fullName evidence="2">Uncharacterized protein</fullName>
    </submittedName>
</protein>
<evidence type="ECO:0000313" key="2">
    <source>
        <dbReference type="EMBL" id="MDA1383423.1"/>
    </source>
</evidence>
<reference evidence="2" key="1">
    <citation type="submission" date="2022-12" db="EMBL/GenBank/DDBJ databases">
        <title>Gycomyces niveus sp.nov., a novel actinomycete isolated from soil in Shouguang.</title>
        <authorList>
            <person name="Yang X."/>
        </authorList>
    </citation>
    <scope>NUCLEOTIDE SEQUENCE</scope>
    <source>
        <strain evidence="2">DSM 44724</strain>
    </source>
</reference>
<feature type="compositionally biased region" description="Low complexity" evidence="1">
    <location>
        <begin position="66"/>
        <end position="90"/>
    </location>
</feature>
<feature type="compositionally biased region" description="Basic and acidic residues" evidence="1">
    <location>
        <begin position="95"/>
        <end position="109"/>
    </location>
</feature>
<evidence type="ECO:0000256" key="1">
    <source>
        <dbReference type="SAM" id="MobiDB-lite"/>
    </source>
</evidence>
<name>A0A9X3PQ92_9ACTN</name>
<dbReference type="AlphaFoldDB" id="A0A9X3PQ92"/>
<proteinExistence type="predicted"/>
<comment type="caution">
    <text evidence="2">The sequence shown here is derived from an EMBL/GenBank/DDBJ whole genome shotgun (WGS) entry which is preliminary data.</text>
</comment>